<sequence>MSEPRISSFAPVCSPESRVLILGTMASPASLRAGFFYGHPQNAFWRILAELTGDDPGVSPTEKRAFLLRRRIALWDTLESCARDGALDSAIRDERPSDIAGLAARCPALRAVFLNGGAALRFYKKYHAPQVALPYFGLPSTSPANARGGYAAKWKAWRALLPYLA</sequence>
<feature type="domain" description="Uracil-DNA glycosylase-like" evidence="1">
    <location>
        <begin position="10"/>
        <end position="161"/>
    </location>
</feature>
<dbReference type="HOGENOM" id="CLU_094865_1_0_9"/>
<dbReference type="RefSeq" id="WP_013484409.1">
    <property type="nucleotide sequence ID" value="NC_014828.1"/>
</dbReference>
<proteinExistence type="predicted"/>
<keyword evidence="3" id="KW-1185">Reference proteome</keyword>
<reference evidence="2 3" key="1">
    <citation type="submission" date="2010-12" db="EMBL/GenBank/DDBJ databases">
        <title>Complete sequence of Ethanoligenens harbinense YUAN-3.</title>
        <authorList>
            <person name="Lucas S."/>
            <person name="Copeland A."/>
            <person name="Lapidus A."/>
            <person name="Cheng J.-F."/>
            <person name="Bruce D."/>
            <person name="Goodwin L."/>
            <person name="Pitluck S."/>
            <person name="Chertkov O."/>
            <person name="Misra M."/>
            <person name="Detter J.C."/>
            <person name="Han C."/>
            <person name="Tapia R."/>
            <person name="Land M."/>
            <person name="Hauser L."/>
            <person name="Jeffries C."/>
            <person name="Kyrpides N."/>
            <person name="Ivanova N."/>
            <person name="Mikhailova N."/>
            <person name="Wang A."/>
            <person name="Mouttaki H."/>
            <person name="He Z."/>
            <person name="Zhou J."/>
            <person name="Hemme C.L."/>
            <person name="Woyke T."/>
        </authorList>
    </citation>
    <scope>NUCLEOTIDE SEQUENCE [LARGE SCALE GENOMIC DNA]</scope>
    <source>
        <strain evidence="3">DSM 18485 / JCM 12961 / CGMCC 1.5033 / YUAN-3</strain>
    </source>
</reference>
<dbReference type="STRING" id="663278.Ethha_0443"/>
<name>E6U8N7_ETHHY</name>
<evidence type="ECO:0000259" key="1">
    <source>
        <dbReference type="SMART" id="SM00986"/>
    </source>
</evidence>
<accession>E6U8N7</accession>
<dbReference type="EMBL" id="CP002400">
    <property type="protein sequence ID" value="ADU26028.1"/>
    <property type="molecule type" value="Genomic_DNA"/>
</dbReference>
<evidence type="ECO:0000313" key="2">
    <source>
        <dbReference type="EMBL" id="ADU26028.1"/>
    </source>
</evidence>
<protein>
    <submittedName>
        <fullName evidence="2">Uracil-DNA glycosylase superfamily</fullName>
    </submittedName>
</protein>
<dbReference type="Gene3D" id="3.40.470.10">
    <property type="entry name" value="Uracil-DNA glycosylase-like domain"/>
    <property type="match status" value="1"/>
</dbReference>
<dbReference type="SMART" id="SM00986">
    <property type="entry name" value="UDG"/>
    <property type="match status" value="1"/>
</dbReference>
<dbReference type="InterPro" id="IPR036895">
    <property type="entry name" value="Uracil-DNA_glycosylase-like_sf"/>
</dbReference>
<dbReference type="CDD" id="cd10032">
    <property type="entry name" value="UDG-F6_HDG"/>
    <property type="match status" value="1"/>
</dbReference>
<gene>
    <name evidence="2" type="ordered locus">Ethha_0443</name>
</gene>
<dbReference type="Proteomes" id="UP000001551">
    <property type="component" value="Chromosome"/>
</dbReference>
<dbReference type="SUPFAM" id="SSF52141">
    <property type="entry name" value="Uracil-DNA glycosylase-like"/>
    <property type="match status" value="1"/>
</dbReference>
<dbReference type="AlphaFoldDB" id="E6U8N7"/>
<evidence type="ECO:0000313" key="3">
    <source>
        <dbReference type="Proteomes" id="UP000001551"/>
    </source>
</evidence>
<dbReference type="NCBIfam" id="TIGR04274">
    <property type="entry name" value="hypoxanDNAglyco"/>
    <property type="match status" value="1"/>
</dbReference>
<dbReference type="InterPro" id="IPR026353">
    <property type="entry name" value="Hypoxan-DNA_Glyclase"/>
</dbReference>
<dbReference type="InterPro" id="IPR005122">
    <property type="entry name" value="Uracil-DNA_glycosylase-like"/>
</dbReference>
<dbReference type="KEGG" id="eha:Ethha_0443"/>
<dbReference type="eggNOG" id="COG3663">
    <property type="taxonomic scope" value="Bacteria"/>
</dbReference>
<dbReference type="Pfam" id="PF03167">
    <property type="entry name" value="UDG"/>
    <property type="match status" value="1"/>
</dbReference>
<organism evidence="2 3">
    <name type="scientific">Ethanoligenens harbinense (strain DSM 18485 / JCM 12961 / CGMCC 1.5033 / YUAN-3)</name>
    <dbReference type="NCBI Taxonomy" id="663278"/>
    <lineage>
        <taxon>Bacteria</taxon>
        <taxon>Bacillati</taxon>
        <taxon>Bacillota</taxon>
        <taxon>Clostridia</taxon>
        <taxon>Eubacteriales</taxon>
        <taxon>Oscillospiraceae</taxon>
        <taxon>Ethanoligenens</taxon>
    </lineage>
</organism>
<dbReference type="SMART" id="SM00987">
    <property type="entry name" value="UreE_C"/>
    <property type="match status" value="1"/>
</dbReference>